<dbReference type="Gene3D" id="3.40.50.300">
    <property type="entry name" value="P-loop containing nucleotide triphosphate hydrolases"/>
    <property type="match status" value="1"/>
</dbReference>
<organism evidence="4 5">
    <name type="scientific">Ruminococcus intestinalis</name>
    <dbReference type="NCBI Taxonomy" id="2763066"/>
    <lineage>
        <taxon>Bacteria</taxon>
        <taxon>Bacillati</taxon>
        <taxon>Bacillota</taxon>
        <taxon>Clostridia</taxon>
        <taxon>Eubacteriales</taxon>
        <taxon>Oscillospiraceae</taxon>
        <taxon>Ruminococcus</taxon>
    </lineage>
</organism>
<feature type="domain" description="OLD protein-like TOPRIM" evidence="3">
    <location>
        <begin position="296"/>
        <end position="364"/>
    </location>
</feature>
<accession>A0ABR7HHP6</accession>
<name>A0ABR7HHP6_9FIRM</name>
<evidence type="ECO:0000259" key="3">
    <source>
        <dbReference type="Pfam" id="PF20469"/>
    </source>
</evidence>
<feature type="domain" description="Endonuclease GajA/Old nuclease/RecF-like AAA" evidence="2">
    <location>
        <begin position="16"/>
        <end position="230"/>
    </location>
</feature>
<dbReference type="InterPro" id="IPR041685">
    <property type="entry name" value="AAA_GajA/Old/RecF-like"/>
</dbReference>
<dbReference type="InterPro" id="IPR034139">
    <property type="entry name" value="TOPRIM_OLD"/>
</dbReference>
<dbReference type="Proteomes" id="UP000636755">
    <property type="component" value="Unassembled WGS sequence"/>
</dbReference>
<comment type="caution">
    <text evidence="4">The sequence shown here is derived from an EMBL/GenBank/DDBJ whole genome shotgun (WGS) entry which is preliminary data.</text>
</comment>
<evidence type="ECO:0000259" key="2">
    <source>
        <dbReference type="Pfam" id="PF13175"/>
    </source>
</evidence>
<dbReference type="Pfam" id="PF20469">
    <property type="entry name" value="OLD-like_TOPRIM"/>
    <property type="match status" value="1"/>
</dbReference>
<feature type="coiled-coil region" evidence="1">
    <location>
        <begin position="66"/>
        <end position="93"/>
    </location>
</feature>
<dbReference type="InterPro" id="IPR027417">
    <property type="entry name" value="P-loop_NTPase"/>
</dbReference>
<keyword evidence="5" id="KW-1185">Reference proteome</keyword>
<dbReference type="SUPFAM" id="SSF52540">
    <property type="entry name" value="P-loop containing nucleoside triphosphate hydrolases"/>
    <property type="match status" value="1"/>
</dbReference>
<reference evidence="4 5" key="1">
    <citation type="submission" date="2020-08" db="EMBL/GenBank/DDBJ databases">
        <title>Genome public.</title>
        <authorList>
            <person name="Liu C."/>
            <person name="Sun Q."/>
        </authorList>
    </citation>
    <scope>NUCLEOTIDE SEQUENCE [LARGE SCALE GENOMIC DNA]</scope>
    <source>
        <strain evidence="4 5">NSJ-71</strain>
    </source>
</reference>
<dbReference type="PANTHER" id="PTHR43581">
    <property type="entry name" value="ATP/GTP PHOSPHATASE"/>
    <property type="match status" value="1"/>
</dbReference>
<dbReference type="EMBL" id="JACOPS010000001">
    <property type="protein sequence ID" value="MBC5727043.1"/>
    <property type="molecule type" value="Genomic_DNA"/>
</dbReference>
<evidence type="ECO:0000313" key="4">
    <source>
        <dbReference type="EMBL" id="MBC5727043.1"/>
    </source>
</evidence>
<dbReference type="PANTHER" id="PTHR43581:SF4">
    <property type="entry name" value="ATP_GTP PHOSPHATASE"/>
    <property type="match status" value="1"/>
</dbReference>
<keyword evidence="1" id="KW-0175">Coiled coil</keyword>
<dbReference type="InterPro" id="IPR051396">
    <property type="entry name" value="Bact_Antivir_Def_Nuclease"/>
</dbReference>
<gene>
    <name evidence="4" type="ORF">H8R91_00595</name>
</gene>
<dbReference type="Pfam" id="PF13175">
    <property type="entry name" value="AAA_15"/>
    <property type="match status" value="1"/>
</dbReference>
<sequence>MATKEKRLFDSVDEIYEFDESEEVWVENPGGIPQNVLSKLPKYLLIPAQDKEDEITGSSGTLQKTLNELFSEIRESSENYKEAQKYLDKLSRELDPEDASTEISKMIVELNDIVSEIFPGTGITTSANLSDADSVIKPTFRIEMNSNIATPANLQGTGLIRSTVFALLRYKSLRDNRKNKSETRPLIIGFEEPEIYLHPNAINKMRDTIYNLAENANNQIVCTTHSPYMIDISKKPSQVLNSLWTTIKDDMSEDGKAEVVESMPFNVTDEFIKLQEDSKENIKIILKIDESIARCFFVKKVLVVEGDTEQVVLTETISRMPDELKNQILSDWHIVRARGKAAIISLVKYLKAMTIDIYVIHDGDFETDGAERFNEPIRNALNDDDKLVVLQNCIEDVLGYSAPKSDKPFAAYKHIQENWTDWSSIPELWRKSVEKIFICGKTIKCQTHTDDT</sequence>
<evidence type="ECO:0000313" key="5">
    <source>
        <dbReference type="Proteomes" id="UP000636755"/>
    </source>
</evidence>
<proteinExistence type="predicted"/>
<evidence type="ECO:0000256" key="1">
    <source>
        <dbReference type="SAM" id="Coils"/>
    </source>
</evidence>
<protein>
    <submittedName>
        <fullName evidence="4">AAA family ATPase</fullName>
    </submittedName>
</protein>